<accession>A0ABW7BZ81</accession>
<feature type="domain" description="ABC transporter" evidence="15">
    <location>
        <begin position="490"/>
        <end position="785"/>
    </location>
</feature>
<evidence type="ECO:0000256" key="1">
    <source>
        <dbReference type="ARBA" id="ARBA00004496"/>
    </source>
</evidence>
<evidence type="ECO:0000256" key="9">
    <source>
        <dbReference type="ARBA" id="ARBA00023125"/>
    </source>
</evidence>
<keyword evidence="2" id="KW-0963">Cytoplasm</keyword>
<dbReference type="SUPFAM" id="SSF52540">
    <property type="entry name" value="P-loop containing nucleoside triphosphate hydrolases"/>
    <property type="match status" value="2"/>
</dbReference>
<evidence type="ECO:0000256" key="13">
    <source>
        <dbReference type="ARBA" id="ARBA00042156"/>
    </source>
</evidence>
<keyword evidence="7 16" id="KW-0067">ATP-binding</keyword>
<keyword evidence="10" id="KW-0234">DNA repair</keyword>
<keyword evidence="8" id="KW-0267">Excision nuclease</keyword>
<keyword evidence="3" id="KW-0677">Repeat</keyword>
<evidence type="ECO:0000256" key="12">
    <source>
        <dbReference type="ARBA" id="ARBA00039316"/>
    </source>
</evidence>
<reference evidence="16 17" key="1">
    <citation type="submission" date="2024-10" db="EMBL/GenBank/DDBJ databases">
        <title>The Natural Products Discovery Center: Release of the First 8490 Sequenced Strains for Exploring Actinobacteria Biosynthetic Diversity.</title>
        <authorList>
            <person name="Kalkreuter E."/>
            <person name="Kautsar S.A."/>
            <person name="Yang D."/>
            <person name="Bader C.D."/>
            <person name="Teijaro C.N."/>
            <person name="Fluegel L."/>
            <person name="Davis C.M."/>
            <person name="Simpson J.R."/>
            <person name="Lauterbach L."/>
            <person name="Steele A.D."/>
            <person name="Gui C."/>
            <person name="Meng S."/>
            <person name="Li G."/>
            <person name="Viehrig K."/>
            <person name="Ye F."/>
            <person name="Su P."/>
            <person name="Kiefer A.F."/>
            <person name="Nichols A."/>
            <person name="Cepeda A.J."/>
            <person name="Yan W."/>
            <person name="Fan B."/>
            <person name="Jiang Y."/>
            <person name="Adhikari A."/>
            <person name="Zheng C.-J."/>
            <person name="Schuster L."/>
            <person name="Cowan T.M."/>
            <person name="Smanski M.J."/>
            <person name="Chevrette M.G."/>
            <person name="De Carvalho L.P.S."/>
            <person name="Shen B."/>
        </authorList>
    </citation>
    <scope>NUCLEOTIDE SEQUENCE [LARGE SCALE GENOMIC DNA]</scope>
    <source>
        <strain evidence="16 17">NPDC048229</strain>
    </source>
</reference>
<dbReference type="PANTHER" id="PTHR43152">
    <property type="entry name" value="UVRABC SYSTEM PROTEIN A"/>
    <property type="match status" value="1"/>
</dbReference>
<evidence type="ECO:0000256" key="8">
    <source>
        <dbReference type="ARBA" id="ARBA00022881"/>
    </source>
</evidence>
<evidence type="ECO:0000256" key="2">
    <source>
        <dbReference type="ARBA" id="ARBA00022490"/>
    </source>
</evidence>
<organism evidence="16 17">
    <name type="scientific">Streptomyces omiyaensis</name>
    <dbReference type="NCBI Taxonomy" id="68247"/>
    <lineage>
        <taxon>Bacteria</taxon>
        <taxon>Bacillati</taxon>
        <taxon>Actinomycetota</taxon>
        <taxon>Actinomycetes</taxon>
        <taxon>Kitasatosporales</taxon>
        <taxon>Streptomycetaceae</taxon>
        <taxon>Streptomyces</taxon>
    </lineage>
</organism>
<sequence>MPSATTGPGPEDSTPAAGPHDFIQVYGARENNLADVDVRIPKRRLTVFTGVSGSGKSSLVFDTIAAESQRLINETYSTFVQGFMPTLGRPDVDVLDGLTTAIIVSQERIGSNPRSTVGTVTDANAMLRILFSRLAEPRLPSPRAYSFNIPSMTGATAVTIDQGGRKVEEQRAFDVAGGMCPRCEGIGSVTDLALDQLFDAAKSLDDGAVTVPGYHVGGWNWRVFAESGLLDPGKPIAEYTGKEREDFLHHPPTKLKVGGLTTTYEGLVGRVRKSLLAKDVDALQPHVRAFVERAVAFMECPDCGGTRLNERARTSRIGDVGIADASRMQISDLAAWVRGLDEPGVAPLLASLRHTLDSFVGIGLGYLSLDRSSGTLSGGEAQRVKMIRHLGSPLTDVTYVFDEPTVGLHPHDIQRMNGLLLRLRDKGNTVLVVEHKPETIAIADHVVDLGPGAGTAGGTVCFEGTVEGLRTGGTLTGRHLDDRASLKTGVRTPTGALPVRGAGKHNLRDVDVDVPLGVLTVVTGVAGSGKSSLIEGSVTGRDGVISVDQGPIRGSRRSNPATYTGLLDPVRKAFAKANGVKPGLFSSNSEGACPNCNGAGVVYTDLAIMAGVATTCEICEGRRFQASVLEYRLGGRDISEVLALPVTEALDFFAVGEARTPAAVAVLARLADVGLGYLTLGQPLPTLSGGERQRLKLATHMAEKGGIYVLDEPTTGLHLADVQRLLGMLDRLVDSGRSVIVIEHHQAVMAHADWIIDLGPGAGHDGGRVVFEGTPAELVAARSTLTGEHLAAYVGA</sequence>
<dbReference type="PANTHER" id="PTHR43152:SF2">
    <property type="entry name" value="DRUG RESISTANCE ABC TRANSPORTER"/>
    <property type="match status" value="1"/>
</dbReference>
<dbReference type="RefSeq" id="WP_392015467.1">
    <property type="nucleotide sequence ID" value="NZ_JBIBSS010000027.1"/>
</dbReference>
<keyword evidence="9" id="KW-0238">DNA-binding</keyword>
<dbReference type="Pfam" id="PF00005">
    <property type="entry name" value="ABC_tran"/>
    <property type="match status" value="1"/>
</dbReference>
<evidence type="ECO:0000256" key="10">
    <source>
        <dbReference type="ARBA" id="ARBA00023204"/>
    </source>
</evidence>
<keyword evidence="6" id="KW-0228">DNA excision</keyword>
<keyword evidence="5" id="KW-0227">DNA damage</keyword>
<proteinExistence type="inferred from homology"/>
<evidence type="ECO:0000256" key="7">
    <source>
        <dbReference type="ARBA" id="ARBA00022840"/>
    </source>
</evidence>
<evidence type="ECO:0000256" key="5">
    <source>
        <dbReference type="ARBA" id="ARBA00022763"/>
    </source>
</evidence>
<dbReference type="InterPro" id="IPR003439">
    <property type="entry name" value="ABC_transporter-like_ATP-bd"/>
</dbReference>
<evidence type="ECO:0000313" key="17">
    <source>
        <dbReference type="Proteomes" id="UP001604282"/>
    </source>
</evidence>
<keyword evidence="17" id="KW-1185">Reference proteome</keyword>
<gene>
    <name evidence="16" type="ORF">ACGFYS_21845</name>
</gene>
<dbReference type="Gene3D" id="1.20.1580.10">
    <property type="entry name" value="ABC transporter ATPase like domain"/>
    <property type="match status" value="2"/>
</dbReference>
<protein>
    <recommendedName>
        <fullName evidence="12">UvrABC system protein A</fullName>
    </recommendedName>
    <alternativeName>
        <fullName evidence="13">Excinuclease ABC subunit A</fullName>
    </alternativeName>
</protein>
<evidence type="ECO:0000256" key="3">
    <source>
        <dbReference type="ARBA" id="ARBA00022737"/>
    </source>
</evidence>
<dbReference type="PROSITE" id="PS50893">
    <property type="entry name" value="ABC_TRANSPORTER_2"/>
    <property type="match status" value="1"/>
</dbReference>
<keyword evidence="4" id="KW-0547">Nucleotide-binding</keyword>
<evidence type="ECO:0000256" key="6">
    <source>
        <dbReference type="ARBA" id="ARBA00022769"/>
    </source>
</evidence>
<dbReference type="Gene3D" id="1.10.8.280">
    <property type="entry name" value="ABC transporter ATPase domain-like"/>
    <property type="match status" value="1"/>
</dbReference>
<name>A0ABW7BZ81_9ACTN</name>
<evidence type="ECO:0000256" key="14">
    <source>
        <dbReference type="SAM" id="MobiDB-lite"/>
    </source>
</evidence>
<feature type="region of interest" description="Disordered" evidence="14">
    <location>
        <begin position="1"/>
        <end position="20"/>
    </location>
</feature>
<dbReference type="Gene3D" id="3.40.50.300">
    <property type="entry name" value="P-loop containing nucleotide triphosphate hydrolases"/>
    <property type="match status" value="3"/>
</dbReference>
<comment type="caution">
    <text evidence="16">The sequence shown here is derived from an EMBL/GenBank/DDBJ whole genome shotgun (WGS) entry which is preliminary data.</text>
</comment>
<dbReference type="InterPro" id="IPR027417">
    <property type="entry name" value="P-loop_NTPase"/>
</dbReference>
<evidence type="ECO:0000259" key="15">
    <source>
        <dbReference type="PROSITE" id="PS50893"/>
    </source>
</evidence>
<evidence type="ECO:0000313" key="16">
    <source>
        <dbReference type="EMBL" id="MFG3191574.1"/>
    </source>
</evidence>
<evidence type="ECO:0000256" key="4">
    <source>
        <dbReference type="ARBA" id="ARBA00022741"/>
    </source>
</evidence>
<comment type="similarity">
    <text evidence="11">Belongs to the ABC transporter superfamily. UvrA family.</text>
</comment>
<comment type="subcellular location">
    <subcellularLocation>
        <location evidence="1">Cytoplasm</location>
    </subcellularLocation>
</comment>
<evidence type="ECO:0000256" key="11">
    <source>
        <dbReference type="ARBA" id="ARBA00038000"/>
    </source>
</evidence>
<dbReference type="EMBL" id="JBICZW010000013">
    <property type="protein sequence ID" value="MFG3191574.1"/>
    <property type="molecule type" value="Genomic_DNA"/>
</dbReference>
<dbReference type="GO" id="GO:0005524">
    <property type="term" value="F:ATP binding"/>
    <property type="evidence" value="ECO:0007669"/>
    <property type="project" value="UniProtKB-KW"/>
</dbReference>
<dbReference type="Proteomes" id="UP001604282">
    <property type="component" value="Unassembled WGS sequence"/>
</dbReference>